<dbReference type="Pfam" id="PF20434">
    <property type="entry name" value="BD-FAE"/>
    <property type="match status" value="1"/>
</dbReference>
<dbReference type="InterPro" id="IPR027519">
    <property type="entry name" value="KFase_ver/fungi-typ"/>
</dbReference>
<dbReference type="OrthoDB" id="420264at2759"/>
<dbReference type="HOGENOM" id="CLU_016852_1_0_1"/>
<comment type="pathway">
    <text evidence="3">Amino-acid degradation; L-tryptophan degradation via kynurenine pathway; L-kynurenine from L-tryptophan: step 2/2.</text>
</comment>
<dbReference type="SUPFAM" id="SSF53474">
    <property type="entry name" value="alpha/beta-Hydrolases"/>
    <property type="match status" value="1"/>
</dbReference>
<dbReference type="PANTHER" id="PTHR48081">
    <property type="entry name" value="AB HYDROLASE SUPERFAMILY PROTEIN C4A8.06C"/>
    <property type="match status" value="1"/>
</dbReference>
<feature type="active site" evidence="3">
    <location>
        <position position="219"/>
    </location>
</feature>
<dbReference type="Gene3D" id="3.40.50.1820">
    <property type="entry name" value="alpha/beta hydrolase"/>
    <property type="match status" value="1"/>
</dbReference>
<dbReference type="EMBL" id="FM992688">
    <property type="protein sequence ID" value="CAX45681.1"/>
    <property type="molecule type" value="Genomic_DNA"/>
</dbReference>
<feature type="active site" evidence="3">
    <location>
        <position position="251"/>
    </location>
</feature>
<sequence>MEDTSKEQEFNYGEHDLQKIKVFKYKSTNASTFIYIHGGAWRDPNNTFDEMKPALGVPNANLMGINYRLSPEVKHPEHLIDILRALRFIKQNFNVNQITLLGHSVGATMILQLLHYRQIVHDGLKHMGQDNLSSVDNDLERYIEDNVHLSQVIFLDGIYDLVELLKEYPDYASFVDDAFVSSDHVVDSTQLSSANESLNVPFSLVSKDTKFLIYQSLEDELLSMKQTHLLVDFLSSRSQGFTLHVGNWGKHEDIFGKDREKVFSGSMP</sequence>
<proteinExistence type="inferred from homology"/>
<dbReference type="EC" id="3.5.1.9" evidence="3"/>
<dbReference type="AlphaFoldDB" id="B9WA43"/>
<dbReference type="GO" id="GO:0034354">
    <property type="term" value="P:'de novo' NAD+ biosynthetic process from L-tryptophan"/>
    <property type="evidence" value="ECO:0007669"/>
    <property type="project" value="UniProtKB-UniRule"/>
</dbReference>
<feature type="short sequence motif" description="HGGXW" evidence="3">
    <location>
        <begin position="37"/>
        <end position="41"/>
    </location>
</feature>
<organism evidence="6 7">
    <name type="scientific">Candida dubliniensis (strain CD36 / ATCC MYA-646 / CBS 7987 / NCPF 3949 / NRRL Y-17841)</name>
    <name type="common">Yeast</name>
    <dbReference type="NCBI Taxonomy" id="573826"/>
    <lineage>
        <taxon>Eukaryota</taxon>
        <taxon>Fungi</taxon>
        <taxon>Dikarya</taxon>
        <taxon>Ascomycota</taxon>
        <taxon>Saccharomycotina</taxon>
        <taxon>Pichiomycetes</taxon>
        <taxon>Debaryomycetaceae</taxon>
        <taxon>Candida/Lodderomyces clade</taxon>
        <taxon>Candida</taxon>
    </lineage>
</organism>
<dbReference type="InterPro" id="IPR050300">
    <property type="entry name" value="GDXG_lipolytic_enzyme"/>
</dbReference>
<protein>
    <recommendedName>
        <fullName evidence="3">Kynurenine formamidase</fullName>
        <shortName evidence="3">KFA</shortName>
        <shortName evidence="3">KFase</shortName>
        <ecNumber evidence="3">3.5.1.9</ecNumber>
    </recommendedName>
    <alternativeName>
        <fullName evidence="3">Arylformamidase</fullName>
    </alternativeName>
    <alternativeName>
        <fullName evidence="3">N-formylkynurenine formamidase</fullName>
        <shortName evidence="3">FKF</shortName>
    </alternativeName>
</protein>
<dbReference type="CGD" id="CAL0000171543">
    <property type="gene designation" value="Cd36_13240"/>
</dbReference>
<keyword evidence="7" id="KW-1185">Reference proteome</keyword>
<comment type="similarity">
    <text evidence="3">Belongs to the kynurenine formamidase family.</text>
</comment>
<comment type="function">
    <text evidence="3">Catalyzes the hydrolysis of N-formyl-L-kynurenine to L-kynurenine, the second step in the kynurenine pathway of tryptophan degradation. Kynurenine may be further oxidized to nicotinic acid, NAD(H) and NADP(H). Required for elimination of toxic metabolites.</text>
</comment>
<evidence type="ECO:0000313" key="6">
    <source>
        <dbReference type="EMBL" id="CAX45681.1"/>
    </source>
</evidence>
<feature type="active site" description="Nucleophile" evidence="3">
    <location>
        <position position="104"/>
    </location>
</feature>
<accession>B9WA43</accession>
<evidence type="ECO:0000259" key="4">
    <source>
        <dbReference type="Pfam" id="PF20434"/>
    </source>
</evidence>
<evidence type="ECO:0000256" key="1">
    <source>
        <dbReference type="ARBA" id="ARBA00022801"/>
    </source>
</evidence>
<dbReference type="GO" id="GO:0019441">
    <property type="term" value="P:L-tryptophan catabolic process to kynurenine"/>
    <property type="evidence" value="ECO:0007669"/>
    <property type="project" value="UniProtKB-UniRule"/>
</dbReference>
<dbReference type="Proteomes" id="UP000002605">
    <property type="component" value="Chromosome 1"/>
</dbReference>
<gene>
    <name evidence="3" type="primary">BNA7</name>
    <name evidence="5" type="ordered locus">Cd36_13240</name>
    <name evidence="6" type="ORF">CD36_13240</name>
</gene>
<dbReference type="GO" id="GO:0004061">
    <property type="term" value="F:arylformamidase activity"/>
    <property type="evidence" value="ECO:0007669"/>
    <property type="project" value="UniProtKB-UniRule"/>
</dbReference>
<dbReference type="KEGG" id="cdu:CD36_13240"/>
<evidence type="ECO:0000256" key="3">
    <source>
        <dbReference type="HAMAP-Rule" id="MF_03014"/>
    </source>
</evidence>
<dbReference type="eggNOG" id="ENOG502S28Q">
    <property type="taxonomic scope" value="Eukaryota"/>
</dbReference>
<feature type="domain" description="BD-FAE-like" evidence="4">
    <location>
        <begin position="25"/>
        <end position="232"/>
    </location>
</feature>
<dbReference type="InterPro" id="IPR049492">
    <property type="entry name" value="BD-FAE-like_dom"/>
</dbReference>
<comment type="domain">
    <text evidence="3">The main chain amide nitrogen atoms of the second glycine and its adjacent residue in the HGGXW motif define the oxyanion hole, and stabilize the oxyanion that forms during the nucleophilic attack by the catalytic serine during substrate cleavage.</text>
</comment>
<comment type="subunit">
    <text evidence="3">Homodimer.</text>
</comment>
<keyword evidence="1 3" id="KW-0378">Hydrolase</keyword>
<dbReference type="InterPro" id="IPR029058">
    <property type="entry name" value="AB_hydrolase_fold"/>
</dbReference>
<comment type="catalytic activity">
    <reaction evidence="3">
        <text>N-formyl-L-kynurenine + H2O = L-kynurenine + formate + H(+)</text>
        <dbReference type="Rhea" id="RHEA:13009"/>
        <dbReference type="ChEBI" id="CHEBI:15377"/>
        <dbReference type="ChEBI" id="CHEBI:15378"/>
        <dbReference type="ChEBI" id="CHEBI:15740"/>
        <dbReference type="ChEBI" id="CHEBI:57959"/>
        <dbReference type="ChEBI" id="CHEBI:58629"/>
        <dbReference type="EC" id="3.5.1.9"/>
    </reaction>
</comment>
<evidence type="ECO:0000313" key="7">
    <source>
        <dbReference type="Proteomes" id="UP000002605"/>
    </source>
</evidence>
<evidence type="ECO:0000313" key="5">
    <source>
        <dbReference type="CGD" id="CAL0000171543"/>
    </source>
</evidence>
<dbReference type="PANTHER" id="PTHR48081:SF33">
    <property type="entry name" value="KYNURENINE FORMAMIDASE"/>
    <property type="match status" value="1"/>
</dbReference>
<dbReference type="GeneID" id="8045514"/>
<name>B9WA43_CANDC</name>
<dbReference type="UniPathway" id="UPA00333">
    <property type="reaction ID" value="UER00454"/>
</dbReference>
<evidence type="ECO:0000256" key="2">
    <source>
        <dbReference type="ARBA" id="ARBA00023079"/>
    </source>
</evidence>
<dbReference type="RefSeq" id="XP_002417963.1">
    <property type="nucleotide sequence ID" value="XM_002417918.1"/>
</dbReference>
<reference evidence="6 7" key="1">
    <citation type="journal article" date="2009" name="Genome Res.">
        <title>Comparative genomics of the fungal pathogens Candida dubliniensis and Candida albicans.</title>
        <authorList>
            <person name="Jackson A.P."/>
            <person name="Gamble J.A."/>
            <person name="Yeomans T."/>
            <person name="Moran G.P."/>
            <person name="Saunders D."/>
            <person name="Harris D."/>
            <person name="Aslett M."/>
            <person name="Barrell J.F."/>
            <person name="Butler G."/>
            <person name="Citiulo F."/>
            <person name="Coleman D.C."/>
            <person name="de Groot P.W.J."/>
            <person name="Goodwin T.J."/>
            <person name="Quail M.A."/>
            <person name="McQuillan J."/>
            <person name="Munro C.A."/>
            <person name="Pain A."/>
            <person name="Poulter R.T."/>
            <person name="Rajandream M.A."/>
            <person name="Renauld H."/>
            <person name="Spiering M.J."/>
            <person name="Tivey A."/>
            <person name="Gow N.A.R."/>
            <person name="Barrell B."/>
            <person name="Sullivan D.J."/>
            <person name="Berriman M."/>
        </authorList>
    </citation>
    <scope>NUCLEOTIDE SEQUENCE [LARGE SCALE GENOMIC DNA]</scope>
    <source>
        <strain evidence="7">CD36 / ATCC MYA-646 / CBS 7987 / NCPF 3949 / NRRL Y-17841</strain>
    </source>
</reference>
<dbReference type="ESTHER" id="candc-b9wa43">
    <property type="family name" value="Kynurenine-formamidase"/>
</dbReference>
<dbReference type="HAMAP" id="MF_03014">
    <property type="entry name" value="KFase"/>
    <property type="match status" value="1"/>
</dbReference>
<dbReference type="VEuPathDB" id="FungiDB:CD36_13240"/>
<keyword evidence="2 3" id="KW-0823">Tryptophan catabolism</keyword>